<dbReference type="AlphaFoldDB" id="A0A175RD99"/>
<proteinExistence type="predicted"/>
<evidence type="ECO:0000313" key="1">
    <source>
        <dbReference type="EMBL" id="KTQ98592.1"/>
    </source>
</evidence>
<accession>A0A175RD99</accession>
<dbReference type="PATRIC" id="fig|401562.3.peg.1393"/>
<sequence>MDGIHEADLLYGVPAIAKHLKMTPPQVYHLARNGTLPTFKIGGKVCARPTTLASWLIERERSASESRP</sequence>
<protein>
    <recommendedName>
        <fullName evidence="3">Helix-turn-helix domain-containing protein</fullName>
    </recommendedName>
</protein>
<reference evidence="1 2" key="1">
    <citation type="journal article" date="2016" name="Front. Microbiol.">
        <title>Genomic Resource of Rice Seed Associated Bacteria.</title>
        <authorList>
            <person name="Midha S."/>
            <person name="Bansal K."/>
            <person name="Sharma S."/>
            <person name="Kumar N."/>
            <person name="Patil P.P."/>
            <person name="Chaudhry V."/>
            <person name="Patil P.B."/>
        </authorList>
    </citation>
    <scope>NUCLEOTIDE SEQUENCE [LARGE SCALE GENOMIC DNA]</scope>
    <source>
        <strain evidence="1 2">NS226</strain>
    </source>
</reference>
<comment type="caution">
    <text evidence="1">The sequence shown here is derived from an EMBL/GenBank/DDBJ whole genome shotgun (WGS) entry which is preliminary data.</text>
</comment>
<dbReference type="EMBL" id="LDPZ01000002">
    <property type="protein sequence ID" value="KTQ98592.1"/>
    <property type="molecule type" value="Genomic_DNA"/>
</dbReference>
<dbReference type="Proteomes" id="UP000078272">
    <property type="component" value="Unassembled WGS sequence"/>
</dbReference>
<evidence type="ECO:0008006" key="3">
    <source>
        <dbReference type="Google" id="ProtNLM"/>
    </source>
</evidence>
<dbReference type="OrthoDB" id="8283535at2"/>
<name>A0A175RD99_9HYPH</name>
<gene>
    <name evidence="1" type="ORF">NS226_00790</name>
</gene>
<organism evidence="1 2">
    <name type="scientific">Aureimonas ureilytica</name>
    <dbReference type="NCBI Taxonomy" id="401562"/>
    <lineage>
        <taxon>Bacteria</taxon>
        <taxon>Pseudomonadati</taxon>
        <taxon>Pseudomonadota</taxon>
        <taxon>Alphaproteobacteria</taxon>
        <taxon>Hyphomicrobiales</taxon>
        <taxon>Aurantimonadaceae</taxon>
        <taxon>Aureimonas</taxon>
    </lineage>
</organism>
<evidence type="ECO:0000313" key="2">
    <source>
        <dbReference type="Proteomes" id="UP000078272"/>
    </source>
</evidence>